<dbReference type="PANTHER" id="PTHR23135:SF4">
    <property type="entry name" value="UDP-N-ACETYLMURAMOYL-L-ALANYL-D-GLUTAMATE--2,6-DIAMINOPIMELATE LIGASE MURE HOMOLOG, CHLOROPLASTIC"/>
    <property type="match status" value="1"/>
</dbReference>
<dbReference type="SUPFAM" id="SSF53623">
    <property type="entry name" value="MurD-like peptide ligases, catalytic domain"/>
    <property type="match status" value="1"/>
</dbReference>
<dbReference type="InterPro" id="IPR000713">
    <property type="entry name" value="Mur_ligase_N"/>
</dbReference>
<evidence type="ECO:0000313" key="4">
    <source>
        <dbReference type="EMBL" id="SFQ68548.1"/>
    </source>
</evidence>
<proteinExistence type="predicted"/>
<dbReference type="RefSeq" id="WP_061805459.1">
    <property type="nucleotide sequence ID" value="NZ_FOXX01000006.1"/>
</dbReference>
<dbReference type="Gene3D" id="3.40.1390.10">
    <property type="entry name" value="MurE/MurF, N-terminal domain"/>
    <property type="match status" value="1"/>
</dbReference>
<dbReference type="InterPro" id="IPR036565">
    <property type="entry name" value="Mur-like_cat_sf"/>
</dbReference>
<keyword evidence="4" id="KW-0436">Ligase</keyword>
<keyword evidence="5" id="KW-1185">Reference proteome</keyword>
<sequence>MKITFHNHKDSLPFQRLYGPLEGTVSSISYDSRNARKNTTFFCLRGTNCDGHLFIKGAIDNGASLIVREDEEILRHFSYQYDHITFLSVEDSKKAMGLFSSYFYHHADQTLTTVGVTGTNGKTTVTAYVRSLLNGVRMRTGSIETAGIWDHEKELNFTHTTHTTPEAPDTFMKLFLTLFKKG</sequence>
<dbReference type="SUPFAM" id="SSF63418">
    <property type="entry name" value="MurE/MurF N-terminal domain"/>
    <property type="match status" value="1"/>
</dbReference>
<gene>
    <name evidence="4" type="ORF">SAMN02745910_02789</name>
</gene>
<evidence type="ECO:0000259" key="3">
    <source>
        <dbReference type="Pfam" id="PF08245"/>
    </source>
</evidence>
<evidence type="ECO:0000313" key="5">
    <source>
        <dbReference type="Proteomes" id="UP000182762"/>
    </source>
</evidence>
<dbReference type="InterPro" id="IPR035911">
    <property type="entry name" value="MurE/MurF_N"/>
</dbReference>
<dbReference type="GO" id="GO:0016874">
    <property type="term" value="F:ligase activity"/>
    <property type="evidence" value="ECO:0007669"/>
    <property type="project" value="UniProtKB-KW"/>
</dbReference>
<comment type="pathway">
    <text evidence="1">Cell wall biogenesis; peptidoglycan biosynthesis.</text>
</comment>
<dbReference type="Pfam" id="PF08245">
    <property type="entry name" value="Mur_ligase_M"/>
    <property type="match status" value="1"/>
</dbReference>
<dbReference type="Proteomes" id="UP000182762">
    <property type="component" value="Unassembled WGS sequence"/>
</dbReference>
<dbReference type="GeneID" id="93713994"/>
<evidence type="ECO:0000259" key="2">
    <source>
        <dbReference type="Pfam" id="PF01225"/>
    </source>
</evidence>
<dbReference type="PANTHER" id="PTHR23135">
    <property type="entry name" value="MUR LIGASE FAMILY MEMBER"/>
    <property type="match status" value="1"/>
</dbReference>
<accession>A0A1I6AIK7</accession>
<feature type="domain" description="Mur ligase central" evidence="3">
    <location>
        <begin position="116"/>
        <end position="167"/>
    </location>
</feature>
<organism evidence="4 5">
    <name type="scientific">Priestia endophytica DSM 13796</name>
    <dbReference type="NCBI Taxonomy" id="1121089"/>
    <lineage>
        <taxon>Bacteria</taxon>
        <taxon>Bacillati</taxon>
        <taxon>Bacillota</taxon>
        <taxon>Bacilli</taxon>
        <taxon>Bacillales</taxon>
        <taxon>Bacillaceae</taxon>
        <taxon>Priestia</taxon>
    </lineage>
</organism>
<name>A0A1I6AIK7_9BACI</name>
<dbReference type="Pfam" id="PF01225">
    <property type="entry name" value="Mur_ligase"/>
    <property type="match status" value="1"/>
</dbReference>
<reference evidence="4 5" key="1">
    <citation type="submission" date="2016-10" db="EMBL/GenBank/DDBJ databases">
        <authorList>
            <person name="Varghese N."/>
            <person name="Submissions S."/>
        </authorList>
    </citation>
    <scope>NUCLEOTIDE SEQUENCE [LARGE SCALE GENOMIC DNA]</scope>
    <source>
        <strain evidence="4 5">DSM 13796</strain>
    </source>
</reference>
<evidence type="ECO:0000256" key="1">
    <source>
        <dbReference type="ARBA" id="ARBA00004752"/>
    </source>
</evidence>
<dbReference type="EMBL" id="FOXX01000006">
    <property type="protein sequence ID" value="SFQ68548.1"/>
    <property type="molecule type" value="Genomic_DNA"/>
</dbReference>
<feature type="domain" description="Mur ligase N-terminal catalytic" evidence="2">
    <location>
        <begin position="25"/>
        <end position="104"/>
    </location>
</feature>
<protein>
    <submittedName>
        <fullName evidence="4">Mur ligase middle domain-containing protein</fullName>
    </submittedName>
</protein>
<dbReference type="Gene3D" id="3.40.1190.10">
    <property type="entry name" value="Mur-like, catalytic domain"/>
    <property type="match status" value="1"/>
</dbReference>
<comment type="caution">
    <text evidence="4">The sequence shown here is derived from an EMBL/GenBank/DDBJ whole genome shotgun (WGS) entry which is preliminary data.</text>
</comment>
<dbReference type="InterPro" id="IPR013221">
    <property type="entry name" value="Mur_ligase_cen"/>
</dbReference>